<feature type="domain" description="Zn(2)-C6 fungal-type" evidence="3">
    <location>
        <begin position="52"/>
        <end position="83"/>
    </location>
</feature>
<evidence type="ECO:0000259" key="3">
    <source>
        <dbReference type="PROSITE" id="PS50048"/>
    </source>
</evidence>
<dbReference type="EMBL" id="FJOG01000023">
    <property type="protein sequence ID" value="CZR63377.1"/>
    <property type="molecule type" value="Genomic_DNA"/>
</dbReference>
<dbReference type="Pfam" id="PF11951">
    <property type="entry name" value="Fungal_trans_2"/>
    <property type="match status" value="1"/>
</dbReference>
<reference evidence="4 5" key="1">
    <citation type="submission" date="2016-03" db="EMBL/GenBank/DDBJ databases">
        <authorList>
            <person name="Ploux O."/>
        </authorList>
    </citation>
    <scope>NUCLEOTIDE SEQUENCE [LARGE SCALE GENOMIC DNA]</scope>
    <source>
        <strain evidence="4 5">UAMH 11012</strain>
    </source>
</reference>
<dbReference type="GO" id="GO:0000981">
    <property type="term" value="F:DNA-binding transcription factor activity, RNA polymerase II-specific"/>
    <property type="evidence" value="ECO:0007669"/>
    <property type="project" value="InterPro"/>
</dbReference>
<feature type="compositionally biased region" description="Basic and acidic residues" evidence="2">
    <location>
        <begin position="80"/>
        <end position="89"/>
    </location>
</feature>
<dbReference type="PROSITE" id="PS50048">
    <property type="entry name" value="ZN2_CY6_FUNGAL_2"/>
    <property type="match status" value="1"/>
</dbReference>
<dbReference type="Pfam" id="PF00172">
    <property type="entry name" value="Zn_clus"/>
    <property type="match status" value="1"/>
</dbReference>
<feature type="compositionally biased region" description="Polar residues" evidence="2">
    <location>
        <begin position="90"/>
        <end position="100"/>
    </location>
</feature>
<feature type="region of interest" description="Disordered" evidence="2">
    <location>
        <begin position="80"/>
        <end position="100"/>
    </location>
</feature>
<proteinExistence type="predicted"/>
<dbReference type="PANTHER" id="PTHR37540:SF5">
    <property type="entry name" value="TRANSCRIPTION FACTOR DOMAIN-CONTAINING PROTEIN"/>
    <property type="match status" value="1"/>
</dbReference>
<dbReference type="CDD" id="cd00067">
    <property type="entry name" value="GAL4"/>
    <property type="match status" value="1"/>
</dbReference>
<accession>A0A1L7XEJ5</accession>
<dbReference type="Proteomes" id="UP000184330">
    <property type="component" value="Unassembled WGS sequence"/>
</dbReference>
<keyword evidence="5" id="KW-1185">Reference proteome</keyword>
<dbReference type="InterPro" id="IPR036864">
    <property type="entry name" value="Zn2-C6_fun-type_DNA-bd_sf"/>
</dbReference>
<evidence type="ECO:0000256" key="1">
    <source>
        <dbReference type="ARBA" id="ARBA00023242"/>
    </source>
</evidence>
<organism evidence="4 5">
    <name type="scientific">Phialocephala subalpina</name>
    <dbReference type="NCBI Taxonomy" id="576137"/>
    <lineage>
        <taxon>Eukaryota</taxon>
        <taxon>Fungi</taxon>
        <taxon>Dikarya</taxon>
        <taxon>Ascomycota</taxon>
        <taxon>Pezizomycotina</taxon>
        <taxon>Leotiomycetes</taxon>
        <taxon>Helotiales</taxon>
        <taxon>Mollisiaceae</taxon>
        <taxon>Phialocephala</taxon>
        <taxon>Phialocephala fortinii species complex</taxon>
    </lineage>
</organism>
<dbReference type="SUPFAM" id="SSF57701">
    <property type="entry name" value="Zn2/Cys6 DNA-binding domain"/>
    <property type="match status" value="1"/>
</dbReference>
<dbReference type="SMART" id="SM00066">
    <property type="entry name" value="GAL4"/>
    <property type="match status" value="1"/>
</dbReference>
<name>A0A1L7XEJ5_9HELO</name>
<dbReference type="GO" id="GO:0008270">
    <property type="term" value="F:zinc ion binding"/>
    <property type="evidence" value="ECO:0007669"/>
    <property type="project" value="InterPro"/>
</dbReference>
<dbReference type="InterPro" id="IPR001138">
    <property type="entry name" value="Zn2Cys6_DnaBD"/>
</dbReference>
<evidence type="ECO:0000256" key="2">
    <source>
        <dbReference type="SAM" id="MobiDB-lite"/>
    </source>
</evidence>
<dbReference type="InterPro" id="IPR021858">
    <property type="entry name" value="Fun_TF"/>
</dbReference>
<keyword evidence="1" id="KW-0539">Nucleus</keyword>
<evidence type="ECO:0000313" key="4">
    <source>
        <dbReference type="EMBL" id="CZR63377.1"/>
    </source>
</evidence>
<gene>
    <name evidence="4" type="ORF">PAC_13274</name>
</gene>
<sequence>MSRQYLRQESLLTEVPLRKQSNSHVQTPLLRIKMNRKSQTGQTKKRNRTTISCTECHRRKQKCDRSQPCNDCRERRVPEKCQYEKKPEPESTSGSRNSGKTAISRFRRIISGEEVVLSPESVAALASSAFMAALEPAAESVSPTSLTYNADIIRQEPHTQRFLARSRGYAVTILPEQPNITSGLNYNNGLDSYDPFSILPDVEGEPVPKQLLIRYYVERLAPWLCYLDAELNLEAPKIAWLGFAVKHTAFYYATLLTAAVHLNRRRKLKDPAALIWYKVHTMQLANEKMRVAEEAASDEMIMTALILLYFNVGGANVDEYEIHLRGIDQMVKYRGGTKNLGMRGMVKNWLSISFGPWHEEFEYGQFTKAAEKEI</sequence>
<dbReference type="AlphaFoldDB" id="A0A1L7XEJ5"/>
<dbReference type="PANTHER" id="PTHR37540">
    <property type="entry name" value="TRANSCRIPTION FACTOR (ACR-2), PUTATIVE-RELATED-RELATED"/>
    <property type="match status" value="1"/>
</dbReference>
<evidence type="ECO:0000313" key="5">
    <source>
        <dbReference type="Proteomes" id="UP000184330"/>
    </source>
</evidence>
<dbReference type="Gene3D" id="4.10.240.10">
    <property type="entry name" value="Zn(2)-C6 fungal-type DNA-binding domain"/>
    <property type="match status" value="1"/>
</dbReference>
<protein>
    <recommendedName>
        <fullName evidence="3">Zn(2)-C6 fungal-type domain-containing protein</fullName>
    </recommendedName>
</protein>
<dbReference type="OrthoDB" id="4159781at2759"/>
<dbReference type="PROSITE" id="PS00463">
    <property type="entry name" value="ZN2_CY6_FUNGAL_1"/>
    <property type="match status" value="1"/>
</dbReference>